<feature type="domain" description="KIND" evidence="2">
    <location>
        <begin position="280"/>
        <end position="388"/>
    </location>
</feature>
<gene>
    <name evidence="3" type="ORF">AV530_016669</name>
</gene>
<evidence type="ECO:0000259" key="2">
    <source>
        <dbReference type="PROSITE" id="PS51377"/>
    </source>
</evidence>
<sequence length="807" mass="90899">MTLRWLPALRRRSEIASKRLSGRGLAAEGRVLRAVLYVYHSRLLRHRPYLALQQVEQCLKRLWKMNLVGCIETLAGLIPKKNTPQAHAECLVPSQPMLETVALKVLGGCKLILRLLDCCCKAFLLSIQHLCSEEFILLNTVASGLLSRLWIQYRYVLQSLMSLYGVLSTSLHLVSETQQMPYIKGFTFPSDINNFLGVNVSSEVKKQKAKMLTTKKPSGWLKKLFPAMPEAVSEVGTKRNFATCRSAVKNCSIPCPADIGEPVLVTRASRAKQLGFDVKSLLRPSRPLAQEANVGSIQQSEDKLLEYLGVVIYEALDWGLNSQEERELSDPLEKVLCLMLQLDDEAMKPAVTLQDVIKACEEHLCRPSEATSHYKRTCKSLFTEYMELQKLMTIIQTSKEPSVDLALTGFSEASLWPNVIHELQNGVRLRKANERPQHHVPSNERIRSPYELLLDDIQHKRYTLRKVVIKHEHKTPKADVAAPKPHLKPVMGKKLKECVPWDSHWCEHLLSEIKQPQKLLSPAAREEGNRTKEMLVTPNITLKSPRDSLTLQDASTKFKIISTTTQQLRPGLQETTPKLPSSTWLASTRASVVSCNSTGLAANCMCPPMSAPTLGDIKLNGILNAGQQYLPPYRGRSKSLERGLQSQELDCPFPTKWPSPTIAELIGTRYAMMMLEGQGFFQGGSDGATLRAKICFSCRRQMFLKWPYSCYLCSSVVCCDCCIKMSMPVRMCVHLPLHFLRLLRLSREEDPATQKQKSSELLHEIEHWECLGVPVILEPHCLAQPLCCYTGTMADWLTADICMQWPG</sequence>
<evidence type="ECO:0000256" key="1">
    <source>
        <dbReference type="ARBA" id="ARBA00022737"/>
    </source>
</evidence>
<dbReference type="GO" id="GO:0005634">
    <property type="term" value="C:nucleus"/>
    <property type="evidence" value="ECO:0007669"/>
    <property type="project" value="TreeGrafter"/>
</dbReference>
<proteinExistence type="predicted"/>
<dbReference type="GO" id="GO:0045747">
    <property type="term" value="P:positive regulation of Notch signaling pathway"/>
    <property type="evidence" value="ECO:0007669"/>
    <property type="project" value="TreeGrafter"/>
</dbReference>
<dbReference type="InterPro" id="IPR027951">
    <property type="entry name" value="Nepro_N"/>
</dbReference>
<reference evidence="3 4" key="1">
    <citation type="submission" date="2016-02" db="EMBL/GenBank/DDBJ databases">
        <title>Band-tailed pigeon sequencing and assembly.</title>
        <authorList>
            <person name="Soares A.E."/>
            <person name="Novak B.J."/>
            <person name="Rice E.S."/>
            <person name="O'Connell B."/>
            <person name="Chang D."/>
            <person name="Weber S."/>
            <person name="Shapiro B."/>
        </authorList>
    </citation>
    <scope>NUCLEOTIDE SEQUENCE [LARGE SCALE GENOMIC DNA]</scope>
    <source>
        <strain evidence="3">BTP2013</strain>
        <tissue evidence="3">Blood</tissue>
    </source>
</reference>
<dbReference type="AlphaFoldDB" id="A0A1V4J355"/>
<evidence type="ECO:0000313" key="3">
    <source>
        <dbReference type="EMBL" id="OPJ66651.1"/>
    </source>
</evidence>
<evidence type="ECO:0000313" key="4">
    <source>
        <dbReference type="Proteomes" id="UP000190648"/>
    </source>
</evidence>
<organism evidence="3 4">
    <name type="scientific">Patagioenas fasciata monilis</name>
    <dbReference type="NCBI Taxonomy" id="372326"/>
    <lineage>
        <taxon>Eukaryota</taxon>
        <taxon>Metazoa</taxon>
        <taxon>Chordata</taxon>
        <taxon>Craniata</taxon>
        <taxon>Vertebrata</taxon>
        <taxon>Euteleostomi</taxon>
        <taxon>Archelosauria</taxon>
        <taxon>Archosauria</taxon>
        <taxon>Dinosauria</taxon>
        <taxon>Saurischia</taxon>
        <taxon>Theropoda</taxon>
        <taxon>Coelurosauria</taxon>
        <taxon>Aves</taxon>
        <taxon>Neognathae</taxon>
        <taxon>Neoaves</taxon>
        <taxon>Columbimorphae</taxon>
        <taxon>Columbiformes</taxon>
        <taxon>Columbidae</taxon>
        <taxon>Patagioenas</taxon>
    </lineage>
</organism>
<dbReference type="Pfam" id="PF16474">
    <property type="entry name" value="KIND"/>
    <property type="match status" value="1"/>
</dbReference>
<dbReference type="OrthoDB" id="10043757at2759"/>
<dbReference type="SMART" id="SM00750">
    <property type="entry name" value="KIND"/>
    <property type="match status" value="1"/>
</dbReference>
<accession>A0A1V4J355</accession>
<dbReference type="InterPro" id="IPR011019">
    <property type="entry name" value="KIND_dom"/>
</dbReference>
<dbReference type="PROSITE" id="PS51377">
    <property type="entry name" value="KIND"/>
    <property type="match status" value="1"/>
</dbReference>
<keyword evidence="1" id="KW-0677">Repeat</keyword>
<dbReference type="STRING" id="372326.A0A1V4J355"/>
<keyword evidence="4" id="KW-1185">Reference proteome</keyword>
<protein>
    <submittedName>
        <fullName evidence="3">Spire-like protein 1</fullName>
    </submittedName>
</protein>
<dbReference type="InterPro" id="IPR052835">
    <property type="entry name" value="Nepro"/>
</dbReference>
<dbReference type="Pfam" id="PF14780">
    <property type="entry name" value="NEPRO_N"/>
    <property type="match status" value="1"/>
</dbReference>
<dbReference type="Proteomes" id="UP000190648">
    <property type="component" value="Unassembled WGS sequence"/>
</dbReference>
<dbReference type="Gene3D" id="1.10.510.10">
    <property type="entry name" value="Transferase(Phosphotransferase) domain 1"/>
    <property type="match status" value="1"/>
</dbReference>
<dbReference type="EMBL" id="LSYS01009367">
    <property type="protein sequence ID" value="OPJ66651.1"/>
    <property type="molecule type" value="Genomic_DNA"/>
</dbReference>
<dbReference type="PANTHER" id="PTHR34761">
    <property type="entry name" value="NUCLEOLUS AND NEURAL PROGENITOR PROTEIN"/>
    <property type="match status" value="1"/>
</dbReference>
<name>A0A1V4J355_PATFA</name>
<dbReference type="PANTHER" id="PTHR34761:SF1">
    <property type="entry name" value="NUCLEOLUS AND NEURAL PROGENITOR PROTEIN"/>
    <property type="match status" value="1"/>
</dbReference>
<comment type="caution">
    <text evidence="3">The sequence shown here is derived from an EMBL/GenBank/DDBJ whole genome shotgun (WGS) entry which is preliminary data.</text>
</comment>